<sequence length="309" mass="34687">MENVTVNNENNVGEQVLQEAQATHMTGESARGIKQNEVEVETGTGMAVHIMEQVLAISSGMITSSALAVFEAAKEKEATIYDPVVDDLVTPNRFRVLEEADNLLNGKWADQVEHDRGQVITKKGYKPMWQEPWYHIEELVLTHNPEFLCIVEPLIKPPNALLPVLSRHSFSANILHNNTPHKVGNLWIFWKDGLTPTLVSLSQQQITIKVKNSLMTFVHASSSYGIRRELWQELSLLSQSNQAWAVIGDFNIITSVAEKKKKGGGTPCLVAMDDFNHFIHSNALIDSTTLGFKYSLAMDDFEAFFYYPE</sequence>
<evidence type="ECO:0000313" key="2">
    <source>
        <dbReference type="Proteomes" id="UP000631114"/>
    </source>
</evidence>
<keyword evidence="2" id="KW-1185">Reference proteome</keyword>
<dbReference type="EMBL" id="JADFTS010000001">
    <property type="protein sequence ID" value="KAF9624259.1"/>
    <property type="molecule type" value="Genomic_DNA"/>
</dbReference>
<gene>
    <name evidence="1" type="ORF">IFM89_009167</name>
</gene>
<protein>
    <recommendedName>
        <fullName evidence="3">Endonuclease/exonuclease/phosphatase domain-containing protein</fullName>
    </recommendedName>
</protein>
<dbReference type="InterPro" id="IPR036691">
    <property type="entry name" value="Endo/exonu/phosph_ase_sf"/>
</dbReference>
<comment type="caution">
    <text evidence="1">The sequence shown here is derived from an EMBL/GenBank/DDBJ whole genome shotgun (WGS) entry which is preliminary data.</text>
</comment>
<dbReference type="AlphaFoldDB" id="A0A835IV60"/>
<name>A0A835IV60_9MAGN</name>
<proteinExistence type="predicted"/>
<dbReference type="Gene3D" id="3.60.10.10">
    <property type="entry name" value="Endonuclease/exonuclease/phosphatase"/>
    <property type="match status" value="1"/>
</dbReference>
<reference evidence="1 2" key="1">
    <citation type="submission" date="2020-10" db="EMBL/GenBank/DDBJ databases">
        <title>The Coptis chinensis genome and diversification of protoberbering-type alkaloids.</title>
        <authorList>
            <person name="Wang B."/>
            <person name="Shu S."/>
            <person name="Song C."/>
            <person name="Liu Y."/>
        </authorList>
    </citation>
    <scope>NUCLEOTIDE SEQUENCE [LARGE SCALE GENOMIC DNA]</scope>
    <source>
        <strain evidence="1">HL-2020</strain>
        <tissue evidence="1">Leaf</tissue>
    </source>
</reference>
<evidence type="ECO:0000313" key="1">
    <source>
        <dbReference type="EMBL" id="KAF9624259.1"/>
    </source>
</evidence>
<dbReference type="Proteomes" id="UP000631114">
    <property type="component" value="Unassembled WGS sequence"/>
</dbReference>
<accession>A0A835IV60</accession>
<dbReference type="SUPFAM" id="SSF56219">
    <property type="entry name" value="DNase I-like"/>
    <property type="match status" value="1"/>
</dbReference>
<organism evidence="1 2">
    <name type="scientific">Coptis chinensis</name>
    <dbReference type="NCBI Taxonomy" id="261450"/>
    <lineage>
        <taxon>Eukaryota</taxon>
        <taxon>Viridiplantae</taxon>
        <taxon>Streptophyta</taxon>
        <taxon>Embryophyta</taxon>
        <taxon>Tracheophyta</taxon>
        <taxon>Spermatophyta</taxon>
        <taxon>Magnoliopsida</taxon>
        <taxon>Ranunculales</taxon>
        <taxon>Ranunculaceae</taxon>
        <taxon>Coptidoideae</taxon>
        <taxon>Coptis</taxon>
    </lineage>
</organism>
<evidence type="ECO:0008006" key="3">
    <source>
        <dbReference type="Google" id="ProtNLM"/>
    </source>
</evidence>